<keyword evidence="1" id="KW-0732">Signal</keyword>
<proteinExistence type="predicted"/>
<name>A0AAN6LW77_9PLEO</name>
<dbReference type="Proteomes" id="UP001280581">
    <property type="component" value="Unassembled WGS sequence"/>
</dbReference>
<sequence length="355" mass="38920">MTTPRLLVPLVLLSPALAGHHFGTINLLGQNSEHERITRAALACNGPWSPSGSCFESLSLDQLAGKDGTFGAVGAPDVPLPFGAEAHCDDADFLAHLLNPSGDVLQGFGIALHGVQDFYSHSNWGDTISPPYSIANPPGLAQTSIADFLSLSRTTPLSIPYNLTTGCYAAGVEELYGAPAPESSVCHDRVLHVSVNKDKGLIDRRTGFTSNPGTSRGKKADNFQKAVRLAIDDTRRQWGDFRDELKKIIIKTMNTSANANANAKHTYSHPSQIPPLKIFYTTIPSHPNPPSRNLPPRYPLPRRNPHLTVQHPHQHLIRPLPHPLRIMRQRHMRPKLPLQHPNLGNRLLGGVYIRM</sequence>
<dbReference type="EMBL" id="WVTA01000007">
    <property type="protein sequence ID" value="KAK3208411.1"/>
    <property type="molecule type" value="Genomic_DNA"/>
</dbReference>
<protein>
    <submittedName>
        <fullName evidence="2">Uncharacterized protein</fullName>
    </submittedName>
</protein>
<dbReference type="AlphaFoldDB" id="A0AAN6LW77"/>
<evidence type="ECO:0000313" key="3">
    <source>
        <dbReference type="Proteomes" id="UP001280581"/>
    </source>
</evidence>
<organism evidence="2 3">
    <name type="scientific">Pseudopithomyces chartarum</name>
    <dbReference type="NCBI Taxonomy" id="1892770"/>
    <lineage>
        <taxon>Eukaryota</taxon>
        <taxon>Fungi</taxon>
        <taxon>Dikarya</taxon>
        <taxon>Ascomycota</taxon>
        <taxon>Pezizomycotina</taxon>
        <taxon>Dothideomycetes</taxon>
        <taxon>Pleosporomycetidae</taxon>
        <taxon>Pleosporales</taxon>
        <taxon>Massarineae</taxon>
        <taxon>Didymosphaeriaceae</taxon>
        <taxon>Pseudopithomyces</taxon>
    </lineage>
</organism>
<accession>A0AAN6LW77</accession>
<comment type="caution">
    <text evidence="2">The sequence shown here is derived from an EMBL/GenBank/DDBJ whole genome shotgun (WGS) entry which is preliminary data.</text>
</comment>
<gene>
    <name evidence="2" type="ORF">GRF29_77g616637</name>
</gene>
<evidence type="ECO:0000256" key="1">
    <source>
        <dbReference type="SAM" id="SignalP"/>
    </source>
</evidence>
<feature type="signal peptide" evidence="1">
    <location>
        <begin position="1"/>
        <end position="18"/>
    </location>
</feature>
<feature type="chain" id="PRO_5043049787" evidence="1">
    <location>
        <begin position="19"/>
        <end position="355"/>
    </location>
</feature>
<reference evidence="2 3" key="1">
    <citation type="submission" date="2021-02" db="EMBL/GenBank/DDBJ databases">
        <title>Genome assembly of Pseudopithomyces chartarum.</title>
        <authorList>
            <person name="Jauregui R."/>
            <person name="Singh J."/>
            <person name="Voisey C."/>
        </authorList>
    </citation>
    <scope>NUCLEOTIDE SEQUENCE [LARGE SCALE GENOMIC DNA]</scope>
    <source>
        <strain evidence="2 3">AGR01</strain>
    </source>
</reference>
<evidence type="ECO:0000313" key="2">
    <source>
        <dbReference type="EMBL" id="KAK3208411.1"/>
    </source>
</evidence>
<keyword evidence="3" id="KW-1185">Reference proteome</keyword>